<organism evidence="7 8">
    <name type="scientific">Saccharopolyspora montiporae</name>
    <dbReference type="NCBI Taxonomy" id="2781240"/>
    <lineage>
        <taxon>Bacteria</taxon>
        <taxon>Bacillati</taxon>
        <taxon>Actinomycetota</taxon>
        <taxon>Actinomycetes</taxon>
        <taxon>Pseudonocardiales</taxon>
        <taxon>Pseudonocardiaceae</taxon>
        <taxon>Saccharopolyspora</taxon>
    </lineage>
</organism>
<dbReference type="GO" id="GO:0015171">
    <property type="term" value="F:amino acid transmembrane transporter activity"/>
    <property type="evidence" value="ECO:0007669"/>
    <property type="project" value="TreeGrafter"/>
</dbReference>
<name>A0A929BAT8_9PSEU</name>
<evidence type="ECO:0000313" key="8">
    <source>
        <dbReference type="Proteomes" id="UP000598360"/>
    </source>
</evidence>
<evidence type="ECO:0000256" key="2">
    <source>
        <dbReference type="ARBA" id="ARBA00022475"/>
    </source>
</evidence>
<evidence type="ECO:0000256" key="4">
    <source>
        <dbReference type="ARBA" id="ARBA00022989"/>
    </source>
</evidence>
<keyword evidence="5 6" id="KW-0472">Membrane</keyword>
<dbReference type="PANTHER" id="PTHR30086">
    <property type="entry name" value="ARGININE EXPORTER PROTEIN ARGO"/>
    <property type="match status" value="1"/>
</dbReference>
<feature type="transmembrane region" description="Helical" evidence="6">
    <location>
        <begin position="61"/>
        <end position="83"/>
    </location>
</feature>
<dbReference type="AlphaFoldDB" id="A0A929BAT8"/>
<proteinExistence type="predicted"/>
<evidence type="ECO:0000256" key="1">
    <source>
        <dbReference type="ARBA" id="ARBA00004651"/>
    </source>
</evidence>
<dbReference type="PANTHER" id="PTHR30086:SF20">
    <property type="entry name" value="ARGININE EXPORTER PROTEIN ARGO-RELATED"/>
    <property type="match status" value="1"/>
</dbReference>
<feature type="transmembrane region" description="Helical" evidence="6">
    <location>
        <begin position="36"/>
        <end position="55"/>
    </location>
</feature>
<feature type="transmembrane region" description="Helical" evidence="6">
    <location>
        <begin position="6"/>
        <end position="24"/>
    </location>
</feature>
<dbReference type="Proteomes" id="UP000598360">
    <property type="component" value="Unassembled WGS sequence"/>
</dbReference>
<keyword evidence="8" id="KW-1185">Reference proteome</keyword>
<gene>
    <name evidence="7" type="ORF">IQ251_06970</name>
</gene>
<comment type="caution">
    <text evidence="7">The sequence shown here is derived from an EMBL/GenBank/DDBJ whole genome shotgun (WGS) entry which is preliminary data.</text>
</comment>
<feature type="transmembrane region" description="Helical" evidence="6">
    <location>
        <begin position="147"/>
        <end position="164"/>
    </location>
</feature>
<evidence type="ECO:0000256" key="6">
    <source>
        <dbReference type="SAM" id="Phobius"/>
    </source>
</evidence>
<accession>A0A929BAT8</accession>
<dbReference type="InterPro" id="IPR001123">
    <property type="entry name" value="LeuE-type"/>
</dbReference>
<dbReference type="GO" id="GO:0005886">
    <property type="term" value="C:plasma membrane"/>
    <property type="evidence" value="ECO:0007669"/>
    <property type="project" value="UniProtKB-SubCell"/>
</dbReference>
<evidence type="ECO:0000313" key="7">
    <source>
        <dbReference type="EMBL" id="MBE9374187.1"/>
    </source>
</evidence>
<keyword evidence="4 6" id="KW-1133">Transmembrane helix</keyword>
<reference evidence="7" key="1">
    <citation type="submission" date="2020-10" db="EMBL/GenBank/DDBJ databases">
        <title>Diversity and distribution of actinomycetes associated with coral in the coast of Hainan.</title>
        <authorList>
            <person name="Li F."/>
        </authorList>
    </citation>
    <scope>NUCLEOTIDE SEQUENCE</scope>
    <source>
        <strain evidence="7">HNM0983</strain>
    </source>
</reference>
<comment type="subcellular location">
    <subcellularLocation>
        <location evidence="1">Cell membrane</location>
        <topology evidence="1">Multi-pass membrane protein</topology>
    </subcellularLocation>
</comment>
<dbReference type="Pfam" id="PF01810">
    <property type="entry name" value="LysE"/>
    <property type="match status" value="1"/>
</dbReference>
<keyword evidence="2" id="KW-1003">Cell membrane</keyword>
<dbReference type="EMBL" id="JADEYC010000011">
    <property type="protein sequence ID" value="MBE9374187.1"/>
    <property type="molecule type" value="Genomic_DNA"/>
</dbReference>
<protein>
    <submittedName>
        <fullName evidence="7">LysE family translocator</fullName>
    </submittedName>
</protein>
<evidence type="ECO:0000256" key="3">
    <source>
        <dbReference type="ARBA" id="ARBA00022692"/>
    </source>
</evidence>
<keyword evidence="3 6" id="KW-0812">Transmembrane</keyword>
<evidence type="ECO:0000256" key="5">
    <source>
        <dbReference type="ARBA" id="ARBA00023136"/>
    </source>
</evidence>
<sequence>MHIAWGPFLLALVVIVVVPGPDFVLVTRSAASGRRWGWLAAAGVTCGLVLHATAATLGLSALLAAVPAALLAVKVAGVGYLVWMGLQILRHSGAALAEPGSVPELVSGRSVFLRGLLTDVLNPKVMLTFLTLLPQAMDPAGEPIRQAALLSAVAVGAFAVWWLVVVPSVRKLSALLAAPRRRVVFERCCGGALLVLATSIAAT</sequence>